<reference evidence="1 2" key="1">
    <citation type="submission" date="2019-05" db="EMBL/GenBank/DDBJ databases">
        <title>Another draft genome of Portunus trituberculatus and its Hox gene families provides insights of decapod evolution.</title>
        <authorList>
            <person name="Jeong J.-H."/>
            <person name="Song I."/>
            <person name="Kim S."/>
            <person name="Choi T."/>
            <person name="Kim D."/>
            <person name="Ryu S."/>
            <person name="Kim W."/>
        </authorList>
    </citation>
    <scope>NUCLEOTIDE SEQUENCE [LARGE SCALE GENOMIC DNA]</scope>
    <source>
        <tissue evidence="1">Muscle</tissue>
    </source>
</reference>
<comment type="caution">
    <text evidence="1">The sequence shown here is derived from an EMBL/GenBank/DDBJ whole genome shotgun (WGS) entry which is preliminary data.</text>
</comment>
<keyword evidence="2" id="KW-1185">Reference proteome</keyword>
<sequence>MHLTPKFSQAGELVTGEQLLSFIGDGSVSSDNMMLAVDQLERLHVALQAVVAVRTYLSLPWASMSHFSNQASHKEINLANLCVMLQYDGGHMGDQFSQPRADLLQATGVPHLS</sequence>
<dbReference type="AlphaFoldDB" id="A0A5B7FJE0"/>
<gene>
    <name evidence="1" type="ORF">E2C01_041198</name>
</gene>
<accession>A0A5B7FJE0</accession>
<protein>
    <submittedName>
        <fullName evidence="1">Uncharacterized protein</fullName>
    </submittedName>
</protein>
<organism evidence="1 2">
    <name type="scientific">Portunus trituberculatus</name>
    <name type="common">Swimming crab</name>
    <name type="synonym">Neptunus trituberculatus</name>
    <dbReference type="NCBI Taxonomy" id="210409"/>
    <lineage>
        <taxon>Eukaryota</taxon>
        <taxon>Metazoa</taxon>
        <taxon>Ecdysozoa</taxon>
        <taxon>Arthropoda</taxon>
        <taxon>Crustacea</taxon>
        <taxon>Multicrustacea</taxon>
        <taxon>Malacostraca</taxon>
        <taxon>Eumalacostraca</taxon>
        <taxon>Eucarida</taxon>
        <taxon>Decapoda</taxon>
        <taxon>Pleocyemata</taxon>
        <taxon>Brachyura</taxon>
        <taxon>Eubrachyura</taxon>
        <taxon>Portunoidea</taxon>
        <taxon>Portunidae</taxon>
        <taxon>Portuninae</taxon>
        <taxon>Portunus</taxon>
    </lineage>
</organism>
<name>A0A5B7FJE0_PORTR</name>
<dbReference type="Proteomes" id="UP000324222">
    <property type="component" value="Unassembled WGS sequence"/>
</dbReference>
<evidence type="ECO:0000313" key="2">
    <source>
        <dbReference type="Proteomes" id="UP000324222"/>
    </source>
</evidence>
<dbReference type="Gene3D" id="1.20.58.730">
    <property type="match status" value="1"/>
</dbReference>
<dbReference type="OrthoDB" id="5556307at2759"/>
<evidence type="ECO:0000313" key="1">
    <source>
        <dbReference type="EMBL" id="MPC47451.1"/>
    </source>
</evidence>
<dbReference type="EMBL" id="VSRR010007745">
    <property type="protein sequence ID" value="MPC47451.1"/>
    <property type="molecule type" value="Genomic_DNA"/>
</dbReference>
<proteinExistence type="predicted"/>